<accession>A0A1V5SEN2</accession>
<feature type="transmembrane region" description="Helical" evidence="1">
    <location>
        <begin position="79"/>
        <end position="102"/>
    </location>
</feature>
<evidence type="ECO:0000256" key="1">
    <source>
        <dbReference type="SAM" id="Phobius"/>
    </source>
</evidence>
<feature type="transmembrane region" description="Helical" evidence="1">
    <location>
        <begin position="108"/>
        <end position="132"/>
    </location>
</feature>
<dbReference type="AlphaFoldDB" id="A0A1V5SEN2"/>
<reference evidence="2" key="1">
    <citation type="submission" date="2017-02" db="EMBL/GenBank/DDBJ databases">
        <title>Delving into the versatile metabolic prowess of the omnipresent phylum Bacteroidetes.</title>
        <authorList>
            <person name="Nobu M.K."/>
            <person name="Mei R."/>
            <person name="Narihiro T."/>
            <person name="Kuroda K."/>
            <person name="Liu W.-T."/>
        </authorList>
    </citation>
    <scope>NUCLEOTIDE SEQUENCE</scope>
    <source>
        <strain evidence="2">ADurb.Bin280</strain>
    </source>
</reference>
<feature type="transmembrane region" description="Helical" evidence="1">
    <location>
        <begin position="144"/>
        <end position="164"/>
    </location>
</feature>
<organism evidence="2">
    <name type="scientific">candidate division WS2 bacterium ADurb.Bin280</name>
    <dbReference type="NCBI Taxonomy" id="1852829"/>
    <lineage>
        <taxon>Bacteria</taxon>
        <taxon>candidate division WS2</taxon>
    </lineage>
</organism>
<dbReference type="Pfam" id="PF20122">
    <property type="entry name" value="DUF6512"/>
    <property type="match status" value="1"/>
</dbReference>
<feature type="transmembrane region" description="Helical" evidence="1">
    <location>
        <begin position="53"/>
        <end position="72"/>
    </location>
</feature>
<proteinExistence type="predicted"/>
<feature type="transmembrane region" description="Helical" evidence="1">
    <location>
        <begin position="12"/>
        <end position="33"/>
    </location>
</feature>
<keyword evidence="1" id="KW-1133">Transmembrane helix</keyword>
<sequence>MESKEKRLIKNLSVCGAIFTIIFGSVSHFFYQWSNQNIVLGLFFPVNESVWEHMKMVFTPMIIFAFVDFYYLRKLVKNYCFALIKQIGVAIAFIIIIFYIYSPVAQDNILAIDITSFIVGIFLAKYLGYKILTGRFRRFEFKGINITFAFLLILATAFFVYATFDPPKLDLFLDKTTNIYGIN</sequence>
<protein>
    <submittedName>
        <fullName evidence="2">Uncharacterized protein</fullName>
    </submittedName>
</protein>
<dbReference type="InterPro" id="IPR045407">
    <property type="entry name" value="DUF6512"/>
</dbReference>
<evidence type="ECO:0000313" key="2">
    <source>
        <dbReference type="EMBL" id="OQA52925.1"/>
    </source>
</evidence>
<gene>
    <name evidence="2" type="ORF">BWY43_00296</name>
</gene>
<dbReference type="Proteomes" id="UP000485367">
    <property type="component" value="Unassembled WGS sequence"/>
</dbReference>
<name>A0A1V5SEN2_9BACT</name>
<comment type="caution">
    <text evidence="2">The sequence shown here is derived from an EMBL/GenBank/DDBJ whole genome shotgun (WGS) entry which is preliminary data.</text>
</comment>
<keyword evidence="1" id="KW-0812">Transmembrane</keyword>
<dbReference type="EMBL" id="MWBO01000017">
    <property type="protein sequence ID" value="OQA52925.1"/>
    <property type="molecule type" value="Genomic_DNA"/>
</dbReference>
<keyword evidence="1" id="KW-0472">Membrane</keyword>